<dbReference type="AlphaFoldDB" id="A0A6C0J758"/>
<sequence length="328" mass="38097">MNNWKQVPIKDFDMNCLIIKHPVYIGNDDKGNPRYKGDIWYKPKPINSIKSKPFKPIIKTPRLRVKYNCKKFNLSYGYCISTYNSDIDDDISEFFKFIKKLDSKLNHLYKQGCKEWQFEPSTKCKYWSSIKKHRSNVAYDNIYDNGYISLKIISDSADSEPLTLINNCSSGAKIIPVDIKYGYYTDQLINPSFLYYGEDGVRPMWYAHQIVVSEVSNVYLEHCLLNDVLHTSENNVHIPSILSLVPVPPPPPLHYQRPILNRTKKQESVSMRTIINEDELRSVLCKLKSINVIKPKNNDTTGNLGVSVKMLQERKRKIDLDKHQKLIS</sequence>
<name>A0A6C0J758_9ZZZZ</name>
<dbReference type="EMBL" id="MN740328">
    <property type="protein sequence ID" value="QHU00581.1"/>
    <property type="molecule type" value="Genomic_DNA"/>
</dbReference>
<proteinExistence type="predicted"/>
<accession>A0A6C0J758</accession>
<organism evidence="1">
    <name type="scientific">viral metagenome</name>
    <dbReference type="NCBI Taxonomy" id="1070528"/>
    <lineage>
        <taxon>unclassified sequences</taxon>
        <taxon>metagenomes</taxon>
        <taxon>organismal metagenomes</taxon>
    </lineage>
</organism>
<protein>
    <submittedName>
        <fullName evidence="1">Uncharacterized protein</fullName>
    </submittedName>
</protein>
<reference evidence="1" key="1">
    <citation type="journal article" date="2020" name="Nature">
        <title>Giant virus diversity and host interactions through global metagenomics.</title>
        <authorList>
            <person name="Schulz F."/>
            <person name="Roux S."/>
            <person name="Paez-Espino D."/>
            <person name="Jungbluth S."/>
            <person name="Walsh D.A."/>
            <person name="Denef V.J."/>
            <person name="McMahon K.D."/>
            <person name="Konstantinidis K.T."/>
            <person name="Eloe-Fadrosh E.A."/>
            <person name="Kyrpides N.C."/>
            <person name="Woyke T."/>
        </authorList>
    </citation>
    <scope>NUCLEOTIDE SEQUENCE</scope>
    <source>
        <strain evidence="1">GVMAG-M-3300025860-20</strain>
    </source>
</reference>
<evidence type="ECO:0000313" key="1">
    <source>
        <dbReference type="EMBL" id="QHU00581.1"/>
    </source>
</evidence>